<name>A0A8W7PK31_ANOCL</name>
<evidence type="ECO:0000313" key="2">
    <source>
        <dbReference type="EnsemblMetazoa" id="ACOM033147-PA.1"/>
    </source>
</evidence>
<dbReference type="EnsemblMetazoa" id="ACOM033147-RA">
    <property type="protein sequence ID" value="ACOM033147-PA.1"/>
    <property type="gene ID" value="ACOM033147"/>
</dbReference>
<feature type="compositionally biased region" description="Basic and acidic residues" evidence="1">
    <location>
        <begin position="78"/>
        <end position="93"/>
    </location>
</feature>
<reference evidence="2" key="1">
    <citation type="submission" date="2022-08" db="UniProtKB">
        <authorList>
            <consortium name="EnsemblMetazoa"/>
        </authorList>
    </citation>
    <scope>IDENTIFICATION</scope>
</reference>
<evidence type="ECO:0000256" key="1">
    <source>
        <dbReference type="SAM" id="MobiDB-lite"/>
    </source>
</evidence>
<organism evidence="2">
    <name type="scientific">Anopheles coluzzii</name>
    <name type="common">African malaria mosquito</name>
    <dbReference type="NCBI Taxonomy" id="1518534"/>
    <lineage>
        <taxon>Eukaryota</taxon>
        <taxon>Metazoa</taxon>
        <taxon>Ecdysozoa</taxon>
        <taxon>Arthropoda</taxon>
        <taxon>Hexapoda</taxon>
        <taxon>Insecta</taxon>
        <taxon>Pterygota</taxon>
        <taxon>Neoptera</taxon>
        <taxon>Endopterygota</taxon>
        <taxon>Diptera</taxon>
        <taxon>Nematocera</taxon>
        <taxon>Culicoidea</taxon>
        <taxon>Culicidae</taxon>
        <taxon>Anophelinae</taxon>
        <taxon>Anopheles</taxon>
    </lineage>
</organism>
<dbReference type="AlphaFoldDB" id="A0A8W7PK31"/>
<proteinExistence type="predicted"/>
<accession>A0A8W7PK31</accession>
<protein>
    <submittedName>
        <fullName evidence="2">Uncharacterized protein</fullName>
    </submittedName>
</protein>
<feature type="region of interest" description="Disordered" evidence="1">
    <location>
        <begin position="48"/>
        <end position="93"/>
    </location>
</feature>
<dbReference type="Proteomes" id="UP000075882">
    <property type="component" value="Unassembled WGS sequence"/>
</dbReference>
<sequence length="114" mass="12641">MAPPASQQQIGVAMRSSSFTWRRMAQAFPCVAAKLNFSEAGTTNNTLQAASARGGSVLSKERESPARFPMQWNGPEAHIGKRTSDRTPDNPRHWDVSFVLLTRNDDDDLPVPWD</sequence>